<dbReference type="AlphaFoldDB" id="A0A4Y7TE29"/>
<evidence type="ECO:0008006" key="3">
    <source>
        <dbReference type="Google" id="ProtNLM"/>
    </source>
</evidence>
<keyword evidence="2" id="KW-1185">Reference proteome</keyword>
<dbReference type="InterPro" id="IPR011009">
    <property type="entry name" value="Kinase-like_dom_sf"/>
</dbReference>
<proteinExistence type="predicted"/>
<reference evidence="1 2" key="1">
    <citation type="journal article" date="2019" name="Nat. Ecol. Evol.">
        <title>Megaphylogeny resolves global patterns of mushroom evolution.</title>
        <authorList>
            <person name="Varga T."/>
            <person name="Krizsan K."/>
            <person name="Foldi C."/>
            <person name="Dima B."/>
            <person name="Sanchez-Garcia M."/>
            <person name="Sanchez-Ramirez S."/>
            <person name="Szollosi G.J."/>
            <person name="Szarkandi J.G."/>
            <person name="Papp V."/>
            <person name="Albert L."/>
            <person name="Andreopoulos W."/>
            <person name="Angelini C."/>
            <person name="Antonin V."/>
            <person name="Barry K.W."/>
            <person name="Bougher N.L."/>
            <person name="Buchanan P."/>
            <person name="Buyck B."/>
            <person name="Bense V."/>
            <person name="Catcheside P."/>
            <person name="Chovatia M."/>
            <person name="Cooper J."/>
            <person name="Damon W."/>
            <person name="Desjardin D."/>
            <person name="Finy P."/>
            <person name="Geml J."/>
            <person name="Haridas S."/>
            <person name="Hughes K."/>
            <person name="Justo A."/>
            <person name="Karasinski D."/>
            <person name="Kautmanova I."/>
            <person name="Kiss B."/>
            <person name="Kocsube S."/>
            <person name="Kotiranta H."/>
            <person name="LaButti K.M."/>
            <person name="Lechner B.E."/>
            <person name="Liimatainen K."/>
            <person name="Lipzen A."/>
            <person name="Lukacs Z."/>
            <person name="Mihaltcheva S."/>
            <person name="Morgado L.N."/>
            <person name="Niskanen T."/>
            <person name="Noordeloos M.E."/>
            <person name="Ohm R.A."/>
            <person name="Ortiz-Santana B."/>
            <person name="Ovrebo C."/>
            <person name="Racz N."/>
            <person name="Riley R."/>
            <person name="Savchenko A."/>
            <person name="Shiryaev A."/>
            <person name="Soop K."/>
            <person name="Spirin V."/>
            <person name="Szebenyi C."/>
            <person name="Tomsovsky M."/>
            <person name="Tulloss R.E."/>
            <person name="Uehling J."/>
            <person name="Grigoriev I.V."/>
            <person name="Vagvolgyi C."/>
            <person name="Papp T."/>
            <person name="Martin F.M."/>
            <person name="Miettinen O."/>
            <person name="Hibbett D.S."/>
            <person name="Nagy L.G."/>
        </authorList>
    </citation>
    <scope>NUCLEOTIDE SEQUENCE [LARGE SCALE GENOMIC DNA]</scope>
    <source>
        <strain evidence="1 2">FP101781</strain>
    </source>
</reference>
<evidence type="ECO:0000313" key="1">
    <source>
        <dbReference type="EMBL" id="TEB32425.1"/>
    </source>
</evidence>
<comment type="caution">
    <text evidence="1">The sequence shown here is derived from an EMBL/GenBank/DDBJ whole genome shotgun (WGS) entry which is preliminary data.</text>
</comment>
<dbReference type="OrthoDB" id="3224178at2759"/>
<dbReference type="EMBL" id="QPFP01000015">
    <property type="protein sequence ID" value="TEB32425.1"/>
    <property type="molecule type" value="Genomic_DNA"/>
</dbReference>
<dbReference type="Gene3D" id="1.10.510.10">
    <property type="entry name" value="Transferase(Phosphotransferase) domain 1"/>
    <property type="match status" value="1"/>
</dbReference>
<organism evidence="1 2">
    <name type="scientific">Coprinellus micaceus</name>
    <name type="common">Glistening ink-cap mushroom</name>
    <name type="synonym">Coprinus micaceus</name>
    <dbReference type="NCBI Taxonomy" id="71717"/>
    <lineage>
        <taxon>Eukaryota</taxon>
        <taxon>Fungi</taxon>
        <taxon>Dikarya</taxon>
        <taxon>Basidiomycota</taxon>
        <taxon>Agaricomycotina</taxon>
        <taxon>Agaricomycetes</taxon>
        <taxon>Agaricomycetidae</taxon>
        <taxon>Agaricales</taxon>
        <taxon>Agaricineae</taxon>
        <taxon>Psathyrellaceae</taxon>
        <taxon>Coprinellus</taxon>
    </lineage>
</organism>
<gene>
    <name evidence="1" type="ORF">FA13DRAFT_1731621</name>
</gene>
<dbReference type="Gene3D" id="3.30.200.20">
    <property type="entry name" value="Phosphorylase Kinase, domain 1"/>
    <property type="match status" value="1"/>
</dbReference>
<name>A0A4Y7TE29_COPMI</name>
<accession>A0A4Y7TE29</accession>
<dbReference type="Proteomes" id="UP000298030">
    <property type="component" value="Unassembled WGS sequence"/>
</dbReference>
<evidence type="ECO:0000313" key="2">
    <source>
        <dbReference type="Proteomes" id="UP000298030"/>
    </source>
</evidence>
<sequence length="372" mass="42487">MEAWTSTATDIAGRIQEVRTACKSWLALSPFFATRGYHLYNFTSLHQGAVPPAHPQHTPTGANTGNPYPYARTIAGEDSHLAFPFVMALRVWPARDSHGREVILRLVSGPGDSTEIEVYKRLNTPDARQDRRNHSLPILEWLTHAGLIFVVMPRWDIIALARPMIFFRKVSEMLDVAETLFEGLEFLHENRIAHRDIHEQNVVMNALVDIDAYYWDLREQGKVRYAYIDYNLSLALSRDVDIRTVSVSRIKTIQHRSMGLDDGPCNPFTDDVRSLAHILERSIRHVEDVVPEIGTYFEKLVRGGDKSMPPASEALADLRGLRSRLSRTQLDHAPTGQFWYPDRITLLRDCEERWTALTRFKESDASWPALSV</sequence>
<dbReference type="SUPFAM" id="SSF56112">
    <property type="entry name" value="Protein kinase-like (PK-like)"/>
    <property type="match status" value="1"/>
</dbReference>
<protein>
    <recommendedName>
        <fullName evidence="3">Protein kinase domain-containing protein</fullName>
    </recommendedName>
</protein>